<dbReference type="AlphaFoldDB" id="A0A1R1EK35"/>
<proteinExistence type="predicted"/>
<organism evidence="1 2">
    <name type="scientific">Paenibacillus rhizosphaerae</name>
    <dbReference type="NCBI Taxonomy" id="297318"/>
    <lineage>
        <taxon>Bacteria</taxon>
        <taxon>Bacillati</taxon>
        <taxon>Bacillota</taxon>
        <taxon>Bacilli</taxon>
        <taxon>Bacillales</taxon>
        <taxon>Paenibacillaceae</taxon>
        <taxon>Paenibacillus</taxon>
    </lineage>
</organism>
<accession>A0A1R1EK35</accession>
<gene>
    <name evidence="1" type="ORF">BK138_22280</name>
</gene>
<dbReference type="Proteomes" id="UP000187172">
    <property type="component" value="Unassembled WGS sequence"/>
</dbReference>
<dbReference type="STRING" id="297318.BK138_22280"/>
<evidence type="ECO:0000313" key="2">
    <source>
        <dbReference type="Proteomes" id="UP000187172"/>
    </source>
</evidence>
<name>A0A1R1EK35_9BACL</name>
<comment type="caution">
    <text evidence="1">The sequence shown here is derived from an EMBL/GenBank/DDBJ whole genome shotgun (WGS) entry which is preliminary data.</text>
</comment>
<keyword evidence="2" id="KW-1185">Reference proteome</keyword>
<sequence length="596" mass="66015">MTMKNALTLRNLYILLCAAALVLIGVKGYDMNRKIDWVATAGQYYDRKDLINAEEWYQKAAANRSIRYKEDLIASRLKELEPITSMRQSLSRLDQRAETAARNRDFDGLMNVYADLVAAKKEYMAASQPLAAYYPKISAMYGISEDLTKDFKQFQSLFYQQAKDQLAQGDVNDNAFKWNLLAIPAEFYGGAVAKSKQLSGKFQSYDEALMARMAGAGQYQNMLDWSLSMMTEYKSRSFKANWVKEKADSLTRTLLTKDVQGDQAANFAAHAKMYAAYMAGAGMKQSAVQDYITRQIGTWLKGADRKVKNHKYEEAIAIYQALSGYEDTEDKIKAAQLAWTVHDPVRLLQSADPSPSYDFVSGGADRFGGKAYAIGADGSNTVYFTRMNSDETVQGYSSHDFPQGAAIRKVSIEPSLSTGSTPVILVEADSTTRKALYAAYEVRENGMVQLFQLSADGYSVQSDKSLLVTNPEIGGDSVTGGMDAAGGTAPEVIYERRGDAYEFTGFQQDFTDIVATDLPSHPGEKVRFTIYIVQGGQGEALAEMEGSYIKLRGNFQFTEGSVTVIGTYNESEEMYPDGDQTVEPVNVPVVDVERLE</sequence>
<protein>
    <submittedName>
        <fullName evidence="1">Uncharacterized protein</fullName>
    </submittedName>
</protein>
<dbReference type="RefSeq" id="WP_076173006.1">
    <property type="nucleotide sequence ID" value="NZ_MRTP01000007.1"/>
</dbReference>
<evidence type="ECO:0000313" key="1">
    <source>
        <dbReference type="EMBL" id="OMF52185.1"/>
    </source>
</evidence>
<reference evidence="1 2" key="1">
    <citation type="submission" date="2016-11" db="EMBL/GenBank/DDBJ databases">
        <title>Paenibacillus species isolates.</title>
        <authorList>
            <person name="Beno S.M."/>
        </authorList>
    </citation>
    <scope>NUCLEOTIDE SEQUENCE [LARGE SCALE GENOMIC DNA]</scope>
    <source>
        <strain evidence="1 2">FSL R5-0378</strain>
    </source>
</reference>
<dbReference type="EMBL" id="MRTP01000007">
    <property type="protein sequence ID" value="OMF52185.1"/>
    <property type="molecule type" value="Genomic_DNA"/>
</dbReference>